<dbReference type="AlphaFoldDB" id="A0A7R8UDP8"/>
<dbReference type="OrthoDB" id="10036850at2759"/>
<evidence type="ECO:0000313" key="2">
    <source>
        <dbReference type="Proteomes" id="UP000594454"/>
    </source>
</evidence>
<accession>A0A7R8UDP8</accession>
<dbReference type="Proteomes" id="UP000594454">
    <property type="component" value="Chromosome 1"/>
</dbReference>
<organism evidence="1 2">
    <name type="scientific">Hermetia illucens</name>
    <name type="common">Black soldier fly</name>
    <dbReference type="NCBI Taxonomy" id="343691"/>
    <lineage>
        <taxon>Eukaryota</taxon>
        <taxon>Metazoa</taxon>
        <taxon>Ecdysozoa</taxon>
        <taxon>Arthropoda</taxon>
        <taxon>Hexapoda</taxon>
        <taxon>Insecta</taxon>
        <taxon>Pterygota</taxon>
        <taxon>Neoptera</taxon>
        <taxon>Endopterygota</taxon>
        <taxon>Diptera</taxon>
        <taxon>Brachycera</taxon>
        <taxon>Stratiomyomorpha</taxon>
        <taxon>Stratiomyidae</taxon>
        <taxon>Hermetiinae</taxon>
        <taxon>Hermetia</taxon>
    </lineage>
</organism>
<evidence type="ECO:0000313" key="1">
    <source>
        <dbReference type="EMBL" id="CAD7078883.1"/>
    </source>
</evidence>
<name>A0A7R8UDP8_HERIL</name>
<gene>
    <name evidence="1" type="ORF">HERILL_LOCUS2127</name>
</gene>
<proteinExistence type="predicted"/>
<keyword evidence="2" id="KW-1185">Reference proteome</keyword>
<dbReference type="EMBL" id="LR899009">
    <property type="protein sequence ID" value="CAD7078883.1"/>
    <property type="molecule type" value="Genomic_DNA"/>
</dbReference>
<sequence length="117" mass="13413">MLVSDHHVISVELKWKMCYQHGRKEIIRPEKVRQAASYLTNGKFVQELGIRLNDAWTDDTVSENTSEPSQECTCNMRDQQEEELINPDGGETMLDSENNYTLVMAPGEGNIPLSWRN</sequence>
<dbReference type="InParanoid" id="A0A7R8UDP8"/>
<reference evidence="1 2" key="1">
    <citation type="submission" date="2020-11" db="EMBL/GenBank/DDBJ databases">
        <authorList>
            <person name="Wallbank WR R."/>
            <person name="Pardo Diaz C."/>
            <person name="Kozak K."/>
            <person name="Martin S."/>
            <person name="Jiggins C."/>
            <person name="Moest M."/>
            <person name="Warren A I."/>
            <person name="Generalovic N T."/>
            <person name="Byers J.R.P. K."/>
            <person name="Montejo-Kovacevich G."/>
            <person name="Yen C E."/>
        </authorList>
    </citation>
    <scope>NUCLEOTIDE SEQUENCE [LARGE SCALE GENOMIC DNA]</scope>
</reference>
<protein>
    <submittedName>
        <fullName evidence="1">Uncharacterized protein</fullName>
    </submittedName>
</protein>